<dbReference type="PANTHER" id="PTHR28161">
    <property type="entry name" value="ATP SYNTHASE SUBUNIT F, MITOCHONDRIAL"/>
    <property type="match status" value="1"/>
</dbReference>
<dbReference type="FunCoup" id="I2GWD6">
    <property type="interactions" value="108"/>
</dbReference>
<proteinExistence type="predicted"/>
<dbReference type="Pfam" id="PF10791">
    <property type="entry name" value="F1F0-ATPsyn_F"/>
    <property type="match status" value="1"/>
</dbReference>
<evidence type="ECO:0008006" key="4">
    <source>
        <dbReference type="Google" id="ProtNLM"/>
    </source>
</evidence>
<dbReference type="PANTHER" id="PTHR28161:SF1">
    <property type="entry name" value="ATP SYNTHASE SUBUNIT F, MITOCHONDRIAL"/>
    <property type="match status" value="1"/>
</dbReference>
<reference evidence="2 3" key="1">
    <citation type="journal article" date="2011" name="Proc. Natl. Acad. Sci. U.S.A.">
        <title>Evolutionary erosion of yeast sex chromosomes by mating-type switching accidents.</title>
        <authorList>
            <person name="Gordon J.L."/>
            <person name="Armisen D."/>
            <person name="Proux-Wera E."/>
            <person name="Oheigeartaigh S.S."/>
            <person name="Byrne K.P."/>
            <person name="Wolfe K.H."/>
        </authorList>
    </citation>
    <scope>NUCLEOTIDE SEQUENCE [LARGE SCALE GENOMIC DNA]</scope>
    <source>
        <strain evidence="3">ATCC 34711 / CBS 6284 / DSM 70876 / NBRC 10599 / NRRL Y-10934 / UCD 77-7</strain>
    </source>
</reference>
<dbReference type="HOGENOM" id="CLU_152700_1_0_1"/>
<dbReference type="OrthoDB" id="5561579at2759"/>
<dbReference type="RefSeq" id="XP_004177957.1">
    <property type="nucleotide sequence ID" value="XM_004177909.1"/>
</dbReference>
<evidence type="ECO:0000256" key="1">
    <source>
        <dbReference type="SAM" id="Phobius"/>
    </source>
</evidence>
<keyword evidence="3" id="KW-1185">Reference proteome</keyword>
<name>I2GWD6_HENB6</name>
<gene>
    <name evidence="2" type="primary">TBLA0A06460</name>
    <name evidence="2" type="ORF">TBLA_0A06460</name>
</gene>
<keyword evidence="1" id="KW-0472">Membrane</keyword>
<dbReference type="OMA" id="TIDYQMH"/>
<dbReference type="AlphaFoldDB" id="I2GWD6"/>
<evidence type="ECO:0000313" key="2">
    <source>
        <dbReference type="EMBL" id="CCH58438.1"/>
    </source>
</evidence>
<dbReference type="EMBL" id="HE806316">
    <property type="protein sequence ID" value="CCH58438.1"/>
    <property type="molecule type" value="Genomic_DNA"/>
</dbReference>
<protein>
    <recommendedName>
        <fullName evidence="4">ATP synthase f chain, mitochondrial</fullName>
    </recommendedName>
</protein>
<dbReference type="GO" id="GO:0005743">
    <property type="term" value="C:mitochondrial inner membrane"/>
    <property type="evidence" value="ECO:0007669"/>
    <property type="project" value="EnsemblFungi"/>
</dbReference>
<dbReference type="Proteomes" id="UP000002866">
    <property type="component" value="Chromosome 1"/>
</dbReference>
<feature type="transmembrane region" description="Helical" evidence="1">
    <location>
        <begin position="76"/>
        <end position="97"/>
    </location>
</feature>
<dbReference type="GeneID" id="14492746"/>
<sequence length="109" mass="12281">MSMRFCRSLSTLIPPKIASAKNLSSTPGATRISNVIGFYKNLPQGPRPATTAKDISSFNLYKKYKYRYFDGDNASAMPILHITGAIFLLGYSMDYFFHLRHLKEGGHEE</sequence>
<keyword evidence="1" id="KW-0812">Transmembrane</keyword>
<evidence type="ECO:0000313" key="3">
    <source>
        <dbReference type="Proteomes" id="UP000002866"/>
    </source>
</evidence>
<dbReference type="GO" id="GO:0016887">
    <property type="term" value="F:ATP hydrolysis activity"/>
    <property type="evidence" value="ECO:0007669"/>
    <property type="project" value="EnsemblFungi"/>
</dbReference>
<dbReference type="KEGG" id="tbl:TBLA_0A06460"/>
<accession>I2GWD6</accession>
<organism evidence="2 3">
    <name type="scientific">Henningerozyma blattae (strain ATCC 34711 / CBS 6284 / DSM 70876 / NBRC 10599 / NRRL Y-10934 / UCD 77-7)</name>
    <name type="common">Yeast</name>
    <name type="synonym">Tetrapisispora blattae</name>
    <dbReference type="NCBI Taxonomy" id="1071380"/>
    <lineage>
        <taxon>Eukaryota</taxon>
        <taxon>Fungi</taxon>
        <taxon>Dikarya</taxon>
        <taxon>Ascomycota</taxon>
        <taxon>Saccharomycotina</taxon>
        <taxon>Saccharomycetes</taxon>
        <taxon>Saccharomycetales</taxon>
        <taxon>Saccharomycetaceae</taxon>
        <taxon>Henningerozyma</taxon>
    </lineage>
</organism>
<dbReference type="InterPro" id="IPR019727">
    <property type="entry name" value="ATP_synth_F0_fsu_mt_fun"/>
</dbReference>
<keyword evidence="1" id="KW-1133">Transmembrane helix</keyword>
<dbReference type="InParanoid" id="I2GWD6"/>
<dbReference type="GO" id="GO:0045259">
    <property type="term" value="C:proton-transporting ATP synthase complex"/>
    <property type="evidence" value="ECO:0007669"/>
    <property type="project" value="EnsemblFungi"/>
</dbReference>
<dbReference type="STRING" id="1071380.I2GWD6"/>
<dbReference type="GO" id="GO:0046933">
    <property type="term" value="F:proton-transporting ATP synthase activity, rotational mechanism"/>
    <property type="evidence" value="ECO:0007669"/>
    <property type="project" value="EnsemblFungi"/>
</dbReference>